<dbReference type="EMBL" id="ASHM01010395">
    <property type="protein sequence ID" value="PNX92224.1"/>
    <property type="molecule type" value="Genomic_DNA"/>
</dbReference>
<protein>
    <submittedName>
        <fullName evidence="1">Protein DGCR14</fullName>
    </submittedName>
</protein>
<reference evidence="1 2" key="2">
    <citation type="journal article" date="2017" name="Front. Plant Sci.">
        <title>Gene Classification and Mining of Molecular Markers Useful in Red Clover (Trifolium pratense) Breeding.</title>
        <authorList>
            <person name="Istvanek J."/>
            <person name="Dluhosova J."/>
            <person name="Dluhos P."/>
            <person name="Patkova L."/>
            <person name="Nedelnik J."/>
            <person name="Repkova J."/>
        </authorList>
    </citation>
    <scope>NUCLEOTIDE SEQUENCE [LARGE SCALE GENOMIC DNA]</scope>
    <source>
        <strain evidence="2">cv. Tatra</strain>
        <tissue evidence="1">Young leaves</tissue>
    </source>
</reference>
<organism evidence="1 2">
    <name type="scientific">Trifolium pratense</name>
    <name type="common">Red clover</name>
    <dbReference type="NCBI Taxonomy" id="57577"/>
    <lineage>
        <taxon>Eukaryota</taxon>
        <taxon>Viridiplantae</taxon>
        <taxon>Streptophyta</taxon>
        <taxon>Embryophyta</taxon>
        <taxon>Tracheophyta</taxon>
        <taxon>Spermatophyta</taxon>
        <taxon>Magnoliopsida</taxon>
        <taxon>eudicotyledons</taxon>
        <taxon>Gunneridae</taxon>
        <taxon>Pentapetalae</taxon>
        <taxon>rosids</taxon>
        <taxon>fabids</taxon>
        <taxon>Fabales</taxon>
        <taxon>Fabaceae</taxon>
        <taxon>Papilionoideae</taxon>
        <taxon>50 kb inversion clade</taxon>
        <taxon>NPAAA clade</taxon>
        <taxon>Hologalegina</taxon>
        <taxon>IRL clade</taxon>
        <taxon>Trifolieae</taxon>
        <taxon>Trifolium</taxon>
    </lineage>
</organism>
<evidence type="ECO:0000313" key="1">
    <source>
        <dbReference type="EMBL" id="PNX92224.1"/>
    </source>
</evidence>
<evidence type="ECO:0000313" key="2">
    <source>
        <dbReference type="Proteomes" id="UP000236291"/>
    </source>
</evidence>
<reference evidence="1 2" key="1">
    <citation type="journal article" date="2014" name="Am. J. Bot.">
        <title>Genome assembly and annotation for red clover (Trifolium pratense; Fabaceae).</title>
        <authorList>
            <person name="Istvanek J."/>
            <person name="Jaros M."/>
            <person name="Krenek A."/>
            <person name="Repkova J."/>
        </authorList>
    </citation>
    <scope>NUCLEOTIDE SEQUENCE [LARGE SCALE GENOMIC DNA]</scope>
    <source>
        <strain evidence="2">cv. Tatra</strain>
        <tissue evidence="1">Young leaves</tissue>
    </source>
</reference>
<gene>
    <name evidence="1" type="ORF">L195_g015358</name>
</gene>
<proteinExistence type="predicted"/>
<sequence>MMDSSPKDDGTVEVLYTPVPMSFRDAEKLKNNYDLEKRCLAVFIKGKLLGHQFQIFSVSTSAKRREKAMILF</sequence>
<dbReference type="AlphaFoldDB" id="A0A2K3MNA8"/>
<dbReference type="Proteomes" id="UP000236291">
    <property type="component" value="Unassembled WGS sequence"/>
</dbReference>
<dbReference type="ExpressionAtlas" id="A0A2K3MNA8">
    <property type="expression patterns" value="baseline"/>
</dbReference>
<comment type="caution">
    <text evidence="1">The sequence shown here is derived from an EMBL/GenBank/DDBJ whole genome shotgun (WGS) entry which is preliminary data.</text>
</comment>
<name>A0A2K3MNA8_TRIPR</name>
<accession>A0A2K3MNA8</accession>
<dbReference type="OrthoDB" id="19679at2759"/>